<dbReference type="OrthoDB" id="996904at2759"/>
<comment type="caution">
    <text evidence="1">The sequence shown here is derived from an EMBL/GenBank/DDBJ whole genome shotgun (WGS) entry which is preliminary data.</text>
</comment>
<keyword evidence="2" id="KW-1185">Reference proteome</keyword>
<protein>
    <recommendedName>
        <fullName evidence="3">Zinc knuckle CX2CX4HX4C domain-containing protein</fullName>
    </recommendedName>
</protein>
<accession>A0A9D3ZQN7</accession>
<evidence type="ECO:0000313" key="2">
    <source>
        <dbReference type="Proteomes" id="UP000828251"/>
    </source>
</evidence>
<dbReference type="PANTHER" id="PTHR31286:SF173">
    <property type="entry name" value="DUF4283 DOMAIN-CONTAINING PROTEIN"/>
    <property type="match status" value="1"/>
</dbReference>
<dbReference type="Proteomes" id="UP000828251">
    <property type="component" value="Unassembled WGS sequence"/>
</dbReference>
<organism evidence="1 2">
    <name type="scientific">Gossypium stocksii</name>
    <dbReference type="NCBI Taxonomy" id="47602"/>
    <lineage>
        <taxon>Eukaryota</taxon>
        <taxon>Viridiplantae</taxon>
        <taxon>Streptophyta</taxon>
        <taxon>Embryophyta</taxon>
        <taxon>Tracheophyta</taxon>
        <taxon>Spermatophyta</taxon>
        <taxon>Magnoliopsida</taxon>
        <taxon>eudicotyledons</taxon>
        <taxon>Gunneridae</taxon>
        <taxon>Pentapetalae</taxon>
        <taxon>rosids</taxon>
        <taxon>malvids</taxon>
        <taxon>Malvales</taxon>
        <taxon>Malvaceae</taxon>
        <taxon>Malvoideae</taxon>
        <taxon>Gossypium</taxon>
    </lineage>
</organism>
<sequence>MVGKVTKLDFNTDSKAQGHYTCMGVYDNLGRPLISKILINGSPQRIEYENLPIVCFKCGCYGHIKENYPVSTISSESKEKGETMEQTSSHFATVGDEEYGPWMLVERRSRRNTLDRIKKGHFSKGEKIMGSRFNSLADMEPNSMGGRFY</sequence>
<reference evidence="1 2" key="1">
    <citation type="journal article" date="2021" name="Plant Biotechnol. J.">
        <title>Multi-omics assisted identification of the key and species-specific regulatory components of drought-tolerant mechanisms in Gossypium stocksii.</title>
        <authorList>
            <person name="Yu D."/>
            <person name="Ke L."/>
            <person name="Zhang D."/>
            <person name="Wu Y."/>
            <person name="Sun Y."/>
            <person name="Mei J."/>
            <person name="Sun J."/>
            <person name="Sun Y."/>
        </authorList>
    </citation>
    <scope>NUCLEOTIDE SEQUENCE [LARGE SCALE GENOMIC DNA]</scope>
    <source>
        <strain evidence="2">cv. E1</strain>
        <tissue evidence="1">Leaf</tissue>
    </source>
</reference>
<proteinExistence type="predicted"/>
<evidence type="ECO:0008006" key="3">
    <source>
        <dbReference type="Google" id="ProtNLM"/>
    </source>
</evidence>
<dbReference type="PANTHER" id="PTHR31286">
    <property type="entry name" value="GLYCINE-RICH CELL WALL STRUCTURAL PROTEIN 1.8-LIKE"/>
    <property type="match status" value="1"/>
</dbReference>
<dbReference type="InterPro" id="IPR040256">
    <property type="entry name" value="At4g02000-like"/>
</dbReference>
<dbReference type="EMBL" id="JAIQCV010000010">
    <property type="protein sequence ID" value="KAH1056512.1"/>
    <property type="molecule type" value="Genomic_DNA"/>
</dbReference>
<evidence type="ECO:0000313" key="1">
    <source>
        <dbReference type="EMBL" id="KAH1056512.1"/>
    </source>
</evidence>
<dbReference type="AlphaFoldDB" id="A0A9D3ZQN7"/>
<gene>
    <name evidence="1" type="ORF">J1N35_034577</name>
</gene>
<name>A0A9D3ZQN7_9ROSI</name>